<sequence>SAPVRKRRRPPFSYSTLIAQAISSSPESKMTLREIYSWISNAYPDLYQVDGPDSQGWQ</sequence>
<dbReference type="InParanoid" id="A0A066WJC1"/>
<dbReference type="Proteomes" id="UP000027361">
    <property type="component" value="Unassembled WGS sequence"/>
</dbReference>
<protein>
    <recommendedName>
        <fullName evidence="6">Fork-head domain-containing protein</fullName>
    </recommendedName>
</protein>
<keyword evidence="8" id="KW-1185">Reference proteome</keyword>
<evidence type="ECO:0000259" key="6">
    <source>
        <dbReference type="PROSITE" id="PS50039"/>
    </source>
</evidence>
<keyword evidence="3" id="KW-0804">Transcription</keyword>
<accession>A0A066WJC1</accession>
<dbReference type="STRING" id="1037660.A0A066WJC1"/>
<feature type="non-terminal residue" evidence="7">
    <location>
        <position position="1"/>
    </location>
</feature>
<dbReference type="PROSITE" id="PS50039">
    <property type="entry name" value="FORK_HEAD_3"/>
    <property type="match status" value="1"/>
</dbReference>
<keyword evidence="1" id="KW-0805">Transcription regulation</keyword>
<dbReference type="Pfam" id="PF00250">
    <property type="entry name" value="Forkhead"/>
    <property type="match status" value="1"/>
</dbReference>
<evidence type="ECO:0000256" key="4">
    <source>
        <dbReference type="ARBA" id="ARBA00023242"/>
    </source>
</evidence>
<dbReference type="InterPro" id="IPR036388">
    <property type="entry name" value="WH-like_DNA-bd_sf"/>
</dbReference>
<dbReference type="OrthoDB" id="5954824at2759"/>
<dbReference type="AlphaFoldDB" id="A0A066WJC1"/>
<dbReference type="RefSeq" id="XP_013245497.1">
    <property type="nucleotide sequence ID" value="XM_013390043.1"/>
</dbReference>
<evidence type="ECO:0000256" key="1">
    <source>
        <dbReference type="ARBA" id="ARBA00023015"/>
    </source>
</evidence>
<evidence type="ECO:0000313" key="7">
    <source>
        <dbReference type="EMBL" id="KDN52658.1"/>
    </source>
</evidence>
<name>A0A066WJC1_TILAU</name>
<dbReference type="GO" id="GO:0000978">
    <property type="term" value="F:RNA polymerase II cis-regulatory region sequence-specific DNA binding"/>
    <property type="evidence" value="ECO:0007669"/>
    <property type="project" value="TreeGrafter"/>
</dbReference>
<evidence type="ECO:0000256" key="5">
    <source>
        <dbReference type="PROSITE-ProRule" id="PRU00089"/>
    </source>
</evidence>
<proteinExistence type="predicted"/>
<dbReference type="Gene3D" id="1.10.10.10">
    <property type="entry name" value="Winged helix-like DNA-binding domain superfamily/Winged helix DNA-binding domain"/>
    <property type="match status" value="1"/>
</dbReference>
<comment type="caution">
    <text evidence="7">The sequence shown here is derived from an EMBL/GenBank/DDBJ whole genome shotgun (WGS) entry which is preliminary data.</text>
</comment>
<dbReference type="SUPFAM" id="SSF46785">
    <property type="entry name" value="Winged helix' DNA-binding domain"/>
    <property type="match status" value="1"/>
</dbReference>
<comment type="subcellular location">
    <subcellularLocation>
        <location evidence="5">Nucleus</location>
    </subcellularLocation>
</comment>
<dbReference type="HOGENOM" id="CLU_2984810_0_0_1"/>
<dbReference type="InterPro" id="IPR036390">
    <property type="entry name" value="WH_DNA-bd_sf"/>
</dbReference>
<gene>
    <name evidence="7" type="ORF">K437DRAFT_207768</name>
</gene>
<evidence type="ECO:0000313" key="8">
    <source>
        <dbReference type="Proteomes" id="UP000027361"/>
    </source>
</evidence>
<organism evidence="7 8">
    <name type="scientific">Tilletiaria anomala (strain ATCC 24038 / CBS 436.72 / UBC 951)</name>
    <dbReference type="NCBI Taxonomy" id="1037660"/>
    <lineage>
        <taxon>Eukaryota</taxon>
        <taxon>Fungi</taxon>
        <taxon>Dikarya</taxon>
        <taxon>Basidiomycota</taxon>
        <taxon>Ustilaginomycotina</taxon>
        <taxon>Exobasidiomycetes</taxon>
        <taxon>Georgefischeriales</taxon>
        <taxon>Tilletiariaceae</taxon>
        <taxon>Tilletiaria</taxon>
    </lineage>
</organism>
<dbReference type="GO" id="GO:0000981">
    <property type="term" value="F:DNA-binding transcription factor activity, RNA polymerase II-specific"/>
    <property type="evidence" value="ECO:0007669"/>
    <property type="project" value="TreeGrafter"/>
</dbReference>
<dbReference type="InterPro" id="IPR045912">
    <property type="entry name" value="FOXJ2/3-like"/>
</dbReference>
<dbReference type="PROSITE" id="PS00657">
    <property type="entry name" value="FORK_HEAD_1"/>
    <property type="match status" value="1"/>
</dbReference>
<dbReference type="SMART" id="SM00339">
    <property type="entry name" value="FH"/>
    <property type="match status" value="1"/>
</dbReference>
<reference evidence="7 8" key="1">
    <citation type="submission" date="2014-05" db="EMBL/GenBank/DDBJ databases">
        <title>Draft genome sequence of a rare smut relative, Tilletiaria anomala UBC 951.</title>
        <authorList>
            <consortium name="DOE Joint Genome Institute"/>
            <person name="Toome M."/>
            <person name="Kuo A."/>
            <person name="Henrissat B."/>
            <person name="Lipzen A."/>
            <person name="Tritt A."/>
            <person name="Yoshinaga Y."/>
            <person name="Zane M."/>
            <person name="Barry K."/>
            <person name="Grigoriev I.V."/>
            <person name="Spatafora J.W."/>
            <person name="Aimea M.C."/>
        </authorList>
    </citation>
    <scope>NUCLEOTIDE SEQUENCE [LARGE SCALE GENOMIC DNA]</scope>
    <source>
        <strain evidence="7 8">UBC 951</strain>
    </source>
</reference>
<dbReference type="InterPro" id="IPR018122">
    <property type="entry name" value="TF_fork_head_CS_1"/>
</dbReference>
<dbReference type="PRINTS" id="PR00053">
    <property type="entry name" value="FORKHEAD"/>
</dbReference>
<evidence type="ECO:0000256" key="3">
    <source>
        <dbReference type="ARBA" id="ARBA00023163"/>
    </source>
</evidence>
<keyword evidence="4 5" id="KW-0539">Nucleus</keyword>
<dbReference type="GO" id="GO:0005634">
    <property type="term" value="C:nucleus"/>
    <property type="evidence" value="ECO:0007669"/>
    <property type="project" value="UniProtKB-SubCell"/>
</dbReference>
<keyword evidence="2 5" id="KW-0238">DNA-binding</keyword>
<feature type="domain" description="Fork-head" evidence="6">
    <location>
        <begin position="9"/>
        <end position="58"/>
    </location>
</feature>
<evidence type="ECO:0000256" key="2">
    <source>
        <dbReference type="ARBA" id="ARBA00023125"/>
    </source>
</evidence>
<dbReference type="EMBL" id="JMSN01000008">
    <property type="protein sequence ID" value="KDN52658.1"/>
    <property type="molecule type" value="Genomic_DNA"/>
</dbReference>
<dbReference type="InterPro" id="IPR001766">
    <property type="entry name" value="Fork_head_dom"/>
</dbReference>
<feature type="non-terminal residue" evidence="7">
    <location>
        <position position="58"/>
    </location>
</feature>
<dbReference type="PANTHER" id="PTHR46078:SF2">
    <property type="entry name" value="FORK-HEAD DOMAIN-CONTAINING PROTEIN"/>
    <property type="match status" value="1"/>
</dbReference>
<dbReference type="PANTHER" id="PTHR46078">
    <property type="entry name" value="FORKHEAD BOX PROTEIN J2 FAMILY MEMBER"/>
    <property type="match status" value="1"/>
</dbReference>
<dbReference type="GeneID" id="25262051"/>
<feature type="DNA-binding region" description="Fork-head" evidence="5">
    <location>
        <begin position="9"/>
        <end position="58"/>
    </location>
</feature>